<proteinExistence type="predicted"/>
<dbReference type="EMBL" id="CP123443">
    <property type="protein sequence ID" value="WGK69208.1"/>
    <property type="molecule type" value="Genomic_DNA"/>
</dbReference>
<dbReference type="InterPro" id="IPR001173">
    <property type="entry name" value="Glyco_trans_2-like"/>
</dbReference>
<dbReference type="SUPFAM" id="SSF53448">
    <property type="entry name" value="Nucleotide-diphospho-sugar transferases"/>
    <property type="match status" value="1"/>
</dbReference>
<evidence type="ECO:0000313" key="2">
    <source>
        <dbReference type="EMBL" id="WGK69208.1"/>
    </source>
</evidence>
<keyword evidence="3" id="KW-1185">Reference proteome</keyword>
<dbReference type="RefSeq" id="WP_326927396.1">
    <property type="nucleotide sequence ID" value="NZ_CP123443.1"/>
</dbReference>
<dbReference type="PANTHER" id="PTHR43685:SF2">
    <property type="entry name" value="GLYCOSYLTRANSFERASE 2-LIKE DOMAIN-CONTAINING PROTEIN"/>
    <property type="match status" value="1"/>
</dbReference>
<dbReference type="GO" id="GO:0016757">
    <property type="term" value="F:glycosyltransferase activity"/>
    <property type="evidence" value="ECO:0007669"/>
    <property type="project" value="UniProtKB-KW"/>
</dbReference>
<keyword evidence="2" id="KW-0328">Glycosyltransferase</keyword>
<accession>A0ABY8MJ17</accession>
<dbReference type="Gene3D" id="3.90.550.10">
    <property type="entry name" value="Spore Coat Polysaccharide Biosynthesis Protein SpsA, Chain A"/>
    <property type="match status" value="1"/>
</dbReference>
<dbReference type="Proteomes" id="UP001228690">
    <property type="component" value="Chromosome"/>
</dbReference>
<reference evidence="2 3" key="1">
    <citation type="submission" date="2023-04" db="EMBL/GenBank/DDBJ databases">
        <title>Spirochaete genome identified in red abalone sample constitutes a novel genus.</title>
        <authorList>
            <person name="Sharma S.P."/>
            <person name="Purcell C.M."/>
            <person name="Hyde J.R."/>
            <person name="Severin A.J."/>
        </authorList>
    </citation>
    <scope>NUCLEOTIDE SEQUENCE [LARGE SCALE GENOMIC DNA]</scope>
    <source>
        <strain evidence="2 3">SP-2023</strain>
    </source>
</reference>
<protein>
    <submittedName>
        <fullName evidence="2">Glycosyltransferase</fullName>
        <ecNumber evidence="2">2.4.-.-</ecNumber>
    </submittedName>
</protein>
<evidence type="ECO:0000259" key="1">
    <source>
        <dbReference type="Pfam" id="PF00535"/>
    </source>
</evidence>
<keyword evidence="2" id="KW-0808">Transferase</keyword>
<evidence type="ECO:0000313" key="3">
    <source>
        <dbReference type="Proteomes" id="UP001228690"/>
    </source>
</evidence>
<dbReference type="InterPro" id="IPR029044">
    <property type="entry name" value="Nucleotide-diphossugar_trans"/>
</dbReference>
<dbReference type="InterPro" id="IPR050834">
    <property type="entry name" value="Glycosyltransf_2"/>
</dbReference>
<dbReference type="EC" id="2.4.-.-" evidence="2"/>
<organism evidence="2 3">
    <name type="scientific">Candidatus Haliotispira prima</name>
    <dbReference type="NCBI Taxonomy" id="3034016"/>
    <lineage>
        <taxon>Bacteria</taxon>
        <taxon>Pseudomonadati</taxon>
        <taxon>Spirochaetota</taxon>
        <taxon>Spirochaetia</taxon>
        <taxon>Spirochaetales</taxon>
        <taxon>Spirochaetaceae</taxon>
        <taxon>Candidatus Haliotispira</taxon>
    </lineage>
</organism>
<gene>
    <name evidence="2" type="ORF">P0082_12135</name>
</gene>
<name>A0ABY8MJ17_9SPIO</name>
<sequence length="346" mass="39918">MKPKVRIVMPLYNYADYVAAGIESVLCQTEPDWELRLIDDGSSDATPDICRRYEQKDSRIHFVQQQNGGQYGIVNRHTAAGTARYNAVLDGDDRLAPDYIAAMYQFAEDHDCDVVLTTHQALRPRSYRIHHRSRQVFASNRLPILQYLHGFFSMPASGIFVRTKLRNEIAPLLPDLPLYAATDDLQGFFLASRARKVGHIGSAKYWRNLDSSGTWRNVQPEFRLRKVYSILFSLSCIQNLITRWPTEQQREVASCYVLRWLRYSLLHNFSGLNQSEQFTLLRSAISTVHDLQREIFISPQEQVAFLAEMPAQASGPKRRLRRLLRDLLPYGYVHRRKGDAPGRVIF</sequence>
<dbReference type="PANTHER" id="PTHR43685">
    <property type="entry name" value="GLYCOSYLTRANSFERASE"/>
    <property type="match status" value="1"/>
</dbReference>
<dbReference type="Pfam" id="PF00535">
    <property type="entry name" value="Glycos_transf_2"/>
    <property type="match status" value="1"/>
</dbReference>
<dbReference type="CDD" id="cd00761">
    <property type="entry name" value="Glyco_tranf_GTA_type"/>
    <property type="match status" value="1"/>
</dbReference>
<feature type="domain" description="Glycosyltransferase 2-like" evidence="1">
    <location>
        <begin position="7"/>
        <end position="140"/>
    </location>
</feature>